<reference evidence="6" key="1">
    <citation type="submission" date="2015-02" db="EMBL/GenBank/DDBJ databases">
        <title>Genome sequencing for Strongylocentrotus purpuratus.</title>
        <authorList>
            <person name="Murali S."/>
            <person name="Liu Y."/>
            <person name="Vee V."/>
            <person name="English A."/>
            <person name="Wang M."/>
            <person name="Skinner E."/>
            <person name="Han Y."/>
            <person name="Muzny D.M."/>
            <person name="Worley K.C."/>
            <person name="Gibbs R.A."/>
        </authorList>
    </citation>
    <scope>NUCLEOTIDE SEQUENCE</scope>
</reference>
<dbReference type="SMART" id="SM00028">
    <property type="entry name" value="TPR"/>
    <property type="match status" value="2"/>
</dbReference>
<dbReference type="InterPro" id="IPR019734">
    <property type="entry name" value="TPR_rpt"/>
</dbReference>
<keyword evidence="2 3" id="KW-0802">TPR repeat</keyword>
<dbReference type="EnsemblMetazoa" id="XM_001199567">
    <property type="protein sequence ID" value="XP_001199567"/>
    <property type="gene ID" value="LOC763552"/>
</dbReference>
<evidence type="ECO:0000313" key="6">
    <source>
        <dbReference type="Proteomes" id="UP000007110"/>
    </source>
</evidence>
<dbReference type="FunCoup" id="A0A7M7GA27">
    <property type="interactions" value="84"/>
</dbReference>
<sequence>MAEAGPSSSNDGSTSSIQSPEQRLEQASVYKNAGNECYKNKDYKGAIGKYHRSLMYIKDLDMGATRRDMSAALGLAKTQPGQAQPASMNSQLSQATIPQFMLDQAAEFELSCLNNLAACLLQLPAPDYSKVEYYCNQVLERCDRNGKALYRRGVARYQLHDYQAAHDSLSKAQEVSPGDSSIKKYMQLCDKAMVKQAKDEKTRYRGMFDKMAAQGDQ</sequence>
<evidence type="ECO:0000256" key="4">
    <source>
        <dbReference type="SAM" id="MobiDB-lite"/>
    </source>
</evidence>
<dbReference type="InParanoid" id="A0A7M7GA27"/>
<accession>A0A7M7GA27</accession>
<feature type="compositionally biased region" description="Low complexity" evidence="4">
    <location>
        <begin position="7"/>
        <end position="19"/>
    </location>
</feature>
<evidence type="ECO:0000313" key="5">
    <source>
        <dbReference type="EnsemblMetazoa" id="XP_001199567"/>
    </source>
</evidence>
<dbReference type="Gene3D" id="1.25.40.10">
    <property type="entry name" value="Tetratricopeptide repeat domain"/>
    <property type="match status" value="1"/>
</dbReference>
<feature type="repeat" description="TPR" evidence="3">
    <location>
        <begin position="146"/>
        <end position="179"/>
    </location>
</feature>
<evidence type="ECO:0000256" key="3">
    <source>
        <dbReference type="PROSITE-ProRule" id="PRU00339"/>
    </source>
</evidence>
<dbReference type="GeneID" id="763552"/>
<dbReference type="AlphaFoldDB" id="A0A7M7GA27"/>
<dbReference type="SUPFAM" id="SSF48452">
    <property type="entry name" value="TPR-like"/>
    <property type="match status" value="1"/>
</dbReference>
<evidence type="ECO:0000256" key="1">
    <source>
        <dbReference type="ARBA" id="ARBA00022737"/>
    </source>
</evidence>
<name>A0A7M7GA27_STRPU</name>
<dbReference type="OrthoDB" id="407558at2759"/>
<evidence type="ECO:0008006" key="7">
    <source>
        <dbReference type="Google" id="ProtNLM"/>
    </source>
</evidence>
<dbReference type="PROSITE" id="PS50005">
    <property type="entry name" value="TPR"/>
    <property type="match status" value="1"/>
</dbReference>
<protein>
    <recommendedName>
        <fullName evidence="7">Tetratricopeptide repeat protein 9C</fullName>
    </recommendedName>
</protein>
<dbReference type="PANTHER" id="PTHR11242:SF18">
    <property type="entry name" value="PEPTIDYLPROLYL ISOMERASE"/>
    <property type="match status" value="1"/>
</dbReference>
<dbReference type="InterPro" id="IPR011990">
    <property type="entry name" value="TPR-like_helical_dom_sf"/>
</dbReference>
<dbReference type="KEGG" id="spu:763552"/>
<proteinExistence type="predicted"/>
<dbReference type="OMA" id="RSSGCGQ"/>
<dbReference type="PANTHER" id="PTHR11242">
    <property type="entry name" value="ARYL HYDROCARBON RECEPTOR INTERACTING PROTEIN RELATED"/>
    <property type="match status" value="1"/>
</dbReference>
<dbReference type="InterPro" id="IPR039663">
    <property type="entry name" value="AIP/AIPL1/TTC9"/>
</dbReference>
<reference evidence="5" key="2">
    <citation type="submission" date="2021-01" db="UniProtKB">
        <authorList>
            <consortium name="EnsemblMetazoa"/>
        </authorList>
    </citation>
    <scope>IDENTIFICATION</scope>
</reference>
<keyword evidence="1" id="KW-0677">Repeat</keyword>
<keyword evidence="6" id="KW-1185">Reference proteome</keyword>
<feature type="region of interest" description="Disordered" evidence="4">
    <location>
        <begin position="1"/>
        <end position="24"/>
    </location>
</feature>
<organism evidence="5 6">
    <name type="scientific">Strongylocentrotus purpuratus</name>
    <name type="common">Purple sea urchin</name>
    <dbReference type="NCBI Taxonomy" id="7668"/>
    <lineage>
        <taxon>Eukaryota</taxon>
        <taxon>Metazoa</taxon>
        <taxon>Echinodermata</taxon>
        <taxon>Eleutherozoa</taxon>
        <taxon>Echinozoa</taxon>
        <taxon>Echinoidea</taxon>
        <taxon>Euechinoidea</taxon>
        <taxon>Echinacea</taxon>
        <taxon>Camarodonta</taxon>
        <taxon>Echinidea</taxon>
        <taxon>Strongylocentrotidae</taxon>
        <taxon>Strongylocentrotus</taxon>
    </lineage>
</organism>
<dbReference type="Proteomes" id="UP000007110">
    <property type="component" value="Unassembled WGS sequence"/>
</dbReference>
<evidence type="ECO:0000256" key="2">
    <source>
        <dbReference type="ARBA" id="ARBA00022803"/>
    </source>
</evidence>
<dbReference type="RefSeq" id="XP_001199567.2">
    <property type="nucleotide sequence ID" value="XM_001199567.4"/>
</dbReference>